<keyword evidence="1" id="KW-0732">Signal</keyword>
<evidence type="ECO:0000313" key="2">
    <source>
        <dbReference type="EMBL" id="KAL3798803.1"/>
    </source>
</evidence>
<dbReference type="AlphaFoldDB" id="A0ABD3QEE0"/>
<protein>
    <submittedName>
        <fullName evidence="2">Uncharacterized protein</fullName>
    </submittedName>
</protein>
<reference evidence="2 3" key="1">
    <citation type="journal article" date="2020" name="G3 (Bethesda)">
        <title>Improved Reference Genome for Cyclotella cryptica CCMP332, a Model for Cell Wall Morphogenesis, Salinity Adaptation, and Lipid Production in Diatoms (Bacillariophyta).</title>
        <authorList>
            <person name="Roberts W.R."/>
            <person name="Downey K.M."/>
            <person name="Ruck E.C."/>
            <person name="Traller J.C."/>
            <person name="Alverson A.J."/>
        </authorList>
    </citation>
    <scope>NUCLEOTIDE SEQUENCE [LARGE SCALE GENOMIC DNA]</scope>
    <source>
        <strain evidence="2 3">CCMP332</strain>
    </source>
</reference>
<feature type="signal peptide" evidence="1">
    <location>
        <begin position="1"/>
        <end position="21"/>
    </location>
</feature>
<organism evidence="2 3">
    <name type="scientific">Cyclotella cryptica</name>
    <dbReference type="NCBI Taxonomy" id="29204"/>
    <lineage>
        <taxon>Eukaryota</taxon>
        <taxon>Sar</taxon>
        <taxon>Stramenopiles</taxon>
        <taxon>Ochrophyta</taxon>
        <taxon>Bacillariophyta</taxon>
        <taxon>Coscinodiscophyceae</taxon>
        <taxon>Thalassiosirophycidae</taxon>
        <taxon>Stephanodiscales</taxon>
        <taxon>Stephanodiscaceae</taxon>
        <taxon>Cyclotella</taxon>
    </lineage>
</organism>
<proteinExistence type="predicted"/>
<feature type="chain" id="PRO_5044744665" evidence="1">
    <location>
        <begin position="22"/>
        <end position="178"/>
    </location>
</feature>
<sequence>MVFTLFLLVTSLCIIIQPSSAFQLRSSATIPNINKDALHNFLATPTHWPQIVLSSHSVKCPSFATNRIDAPLKVGDYVEEIFGLPPILPLSVVWKCVISDIDNGRLEFYSQEGVAGFANQCIMKFDIRQDRSNGCTVDLIMRFEPLNPIVPLGIPLLSVDNNLALNVLLPRVISMRSY</sequence>
<evidence type="ECO:0000256" key="1">
    <source>
        <dbReference type="SAM" id="SignalP"/>
    </source>
</evidence>
<comment type="caution">
    <text evidence="2">The sequence shown here is derived from an EMBL/GenBank/DDBJ whole genome shotgun (WGS) entry which is preliminary data.</text>
</comment>
<evidence type="ECO:0000313" key="3">
    <source>
        <dbReference type="Proteomes" id="UP001516023"/>
    </source>
</evidence>
<gene>
    <name evidence="2" type="ORF">HJC23_004591</name>
</gene>
<dbReference type="EMBL" id="JABMIG020000043">
    <property type="protein sequence ID" value="KAL3798803.1"/>
    <property type="molecule type" value="Genomic_DNA"/>
</dbReference>
<accession>A0ABD3QEE0</accession>
<name>A0ABD3QEE0_9STRA</name>
<keyword evidence="3" id="KW-1185">Reference proteome</keyword>
<dbReference type="Proteomes" id="UP001516023">
    <property type="component" value="Unassembled WGS sequence"/>
</dbReference>